<name>U6DBD9_NEOVI</name>
<accession>U6DBD9</accession>
<dbReference type="EMBL" id="HAAF01008466">
    <property type="protein sequence ID" value="CCP80290.1"/>
    <property type="molecule type" value="mRNA"/>
</dbReference>
<dbReference type="AlphaFoldDB" id="U6DBD9"/>
<evidence type="ECO:0000256" key="1">
    <source>
        <dbReference type="SAM" id="MobiDB-lite"/>
    </source>
</evidence>
<sequence>VEGSGSWDCSDAGPRRAASSGPSAQKSTRAPDAADTRRGSSGALTPSAPSALLDPSAEESQRERPSAHSGPVHRTKDQRHSRN</sequence>
<feature type="non-terminal residue" evidence="2">
    <location>
        <position position="1"/>
    </location>
</feature>
<proteinExistence type="evidence at transcript level"/>
<feature type="region of interest" description="Disordered" evidence="1">
    <location>
        <begin position="1"/>
        <end position="83"/>
    </location>
</feature>
<reference evidence="2" key="1">
    <citation type="submission" date="2012-11" db="EMBL/GenBank/DDBJ databases">
        <title>An American mink transcriptome.</title>
        <authorList>
            <person name="Anistoroaei R."/>
            <person name="Christensen K."/>
        </authorList>
    </citation>
    <scope>NUCLEOTIDE SEQUENCE</scope>
    <source>
        <tissue evidence="2">Pool of brain</tissue>
    </source>
</reference>
<organism evidence="2">
    <name type="scientific">Neovison vison</name>
    <name type="common">American mink</name>
    <name type="synonym">Mustela vison</name>
    <dbReference type="NCBI Taxonomy" id="452646"/>
    <lineage>
        <taxon>Eukaryota</taxon>
        <taxon>Metazoa</taxon>
        <taxon>Chordata</taxon>
        <taxon>Craniata</taxon>
        <taxon>Vertebrata</taxon>
        <taxon>Euteleostomi</taxon>
        <taxon>Mammalia</taxon>
        <taxon>Eutheria</taxon>
        <taxon>Laurasiatheria</taxon>
        <taxon>Carnivora</taxon>
        <taxon>Caniformia</taxon>
        <taxon>Musteloidea</taxon>
        <taxon>Mustelidae</taxon>
        <taxon>Mustelinae</taxon>
        <taxon>Neogale</taxon>
    </lineage>
</organism>
<protein>
    <submittedName>
        <fullName evidence="2">Coronin 6</fullName>
    </submittedName>
</protein>
<evidence type="ECO:0000313" key="2">
    <source>
        <dbReference type="EMBL" id="CCP80290.1"/>
    </source>
</evidence>
<gene>
    <name evidence="2" type="primary">F8W759</name>
</gene>
<feature type="compositionally biased region" description="Basic and acidic residues" evidence="1">
    <location>
        <begin position="74"/>
        <end position="83"/>
    </location>
</feature>